<evidence type="ECO:0000313" key="4">
    <source>
        <dbReference type="Proteomes" id="UP001281761"/>
    </source>
</evidence>
<evidence type="ECO:0000313" key="3">
    <source>
        <dbReference type="EMBL" id="KAK2953327.1"/>
    </source>
</evidence>
<evidence type="ECO:0000256" key="1">
    <source>
        <dbReference type="SAM" id="MobiDB-lite"/>
    </source>
</evidence>
<feature type="region of interest" description="Disordered" evidence="1">
    <location>
        <begin position="286"/>
        <end position="443"/>
    </location>
</feature>
<gene>
    <name evidence="3" type="ORF">BLNAU_11790</name>
</gene>
<dbReference type="Proteomes" id="UP001281761">
    <property type="component" value="Unassembled WGS sequence"/>
</dbReference>
<feature type="compositionally biased region" description="Acidic residues" evidence="1">
    <location>
        <begin position="414"/>
        <end position="443"/>
    </location>
</feature>
<evidence type="ECO:0000259" key="2">
    <source>
        <dbReference type="PROSITE" id="PS50833"/>
    </source>
</evidence>
<proteinExistence type="predicted"/>
<dbReference type="PROSITE" id="PS50833">
    <property type="entry name" value="BRIX"/>
    <property type="match status" value="1"/>
</dbReference>
<keyword evidence="4" id="KW-1185">Reference proteome</keyword>
<organism evidence="3 4">
    <name type="scientific">Blattamonas nauphoetae</name>
    <dbReference type="NCBI Taxonomy" id="2049346"/>
    <lineage>
        <taxon>Eukaryota</taxon>
        <taxon>Metamonada</taxon>
        <taxon>Preaxostyla</taxon>
        <taxon>Oxymonadida</taxon>
        <taxon>Blattamonas</taxon>
    </lineage>
</organism>
<dbReference type="PANTHER" id="PTHR12661:SF5">
    <property type="entry name" value="SUPPRESSOR OF SWI4 1 HOMOLOG"/>
    <property type="match status" value="1"/>
</dbReference>
<dbReference type="EMBL" id="JARBJD010000093">
    <property type="protein sequence ID" value="KAK2953327.1"/>
    <property type="molecule type" value="Genomic_DNA"/>
</dbReference>
<protein>
    <submittedName>
        <fullName evidence="3">Suppressor of SWI4 1 like protein</fullName>
    </submittedName>
</protein>
<name>A0ABQ9XPM2_9EUKA</name>
<dbReference type="InterPro" id="IPR007109">
    <property type="entry name" value="Brix"/>
</dbReference>
<comment type="caution">
    <text evidence="3">The sequence shown here is derived from an EMBL/GenBank/DDBJ whole genome shotgun (WGS) entry which is preliminary data.</text>
</comment>
<dbReference type="InterPro" id="IPR045112">
    <property type="entry name" value="PPAN-like"/>
</dbReference>
<feature type="compositionally biased region" description="Acidic residues" evidence="1">
    <location>
        <begin position="364"/>
        <end position="381"/>
    </location>
</feature>
<dbReference type="SMART" id="SM00879">
    <property type="entry name" value="Brix"/>
    <property type="match status" value="1"/>
</dbReference>
<feature type="compositionally biased region" description="Basic and acidic residues" evidence="1">
    <location>
        <begin position="301"/>
        <end position="363"/>
    </location>
</feature>
<accession>A0ABQ9XPM2</accession>
<feature type="domain" description="Brix" evidence="2">
    <location>
        <begin position="14"/>
        <end position="260"/>
    </location>
</feature>
<feature type="compositionally biased region" description="Basic and acidic residues" evidence="1">
    <location>
        <begin position="384"/>
        <end position="394"/>
    </location>
</feature>
<feature type="compositionally biased region" description="Basic and acidic residues" evidence="1">
    <location>
        <begin position="401"/>
        <end position="413"/>
    </location>
</feature>
<dbReference type="Pfam" id="PF04427">
    <property type="entry name" value="Brix"/>
    <property type="match status" value="1"/>
</dbReference>
<dbReference type="PANTHER" id="PTHR12661">
    <property type="entry name" value="PETER PAN-RELATED"/>
    <property type="match status" value="1"/>
</dbReference>
<sequence length="443" mass="50811">MATFTSMEDNQRTPRAFVFCWGKVSKPIKVLMKDLRKVMEPNTFPNLKITRKNTKKDILNVAGSIGGTHILSFSSTENNAYLRLIRLPRGPTLTFRILEYSSVADVQATQENPLTTSLTAFRLSPLVIMSKFGTGESHVRLTQTMFQHLFPPFDLQTTKIKNCQRTVLLSRDPATDQLEFRHYYINQKPAGVNTLVQDILKQKIDISKMEDMSSLFDDESKLLPTPSPQEVGSSQTAVSLLELGPRMTLQLVKVEDGYYGGEVKFHRFITKTEQEVEQTRKMVKEKADLRKKRQREQTQNVERKQKEKEEKIEEKKRKQIERRERAEREAFDALEKEGTITAEDRKLFQSGKRAEPTQSQDEKPESEEIDEEKDAEDEDALAEQYERDLRKWDEETSGVAADRDGKKPSKREDVSDDGEDSDEGSESSDSSDDGDSYEDSDDI</sequence>
<reference evidence="3 4" key="1">
    <citation type="journal article" date="2022" name="bioRxiv">
        <title>Genomics of Preaxostyla Flagellates Illuminates Evolutionary Transitions and the Path Towards Mitochondrial Loss.</title>
        <authorList>
            <person name="Novak L.V.F."/>
            <person name="Treitli S.C."/>
            <person name="Pyrih J."/>
            <person name="Halakuc P."/>
            <person name="Pipaliya S.V."/>
            <person name="Vacek V."/>
            <person name="Brzon O."/>
            <person name="Soukal P."/>
            <person name="Eme L."/>
            <person name="Dacks J.B."/>
            <person name="Karnkowska A."/>
            <person name="Elias M."/>
            <person name="Hampl V."/>
        </authorList>
    </citation>
    <scope>NUCLEOTIDE SEQUENCE [LARGE SCALE GENOMIC DNA]</scope>
    <source>
        <strain evidence="3">NAU3</strain>
        <tissue evidence="3">Gut</tissue>
    </source>
</reference>